<dbReference type="EMBL" id="BARV01026975">
    <property type="protein sequence ID" value="GAI45977.1"/>
    <property type="molecule type" value="Genomic_DNA"/>
</dbReference>
<feature type="domain" description="Methylmalonyl-CoA mutase alpha/beta chain catalytic" evidence="1">
    <location>
        <begin position="38"/>
        <end position="99"/>
    </location>
</feature>
<evidence type="ECO:0000313" key="2">
    <source>
        <dbReference type="EMBL" id="GAI45977.1"/>
    </source>
</evidence>
<dbReference type="SUPFAM" id="SSF51703">
    <property type="entry name" value="Cobalamin (vitamin B12)-dependent enzymes"/>
    <property type="match status" value="1"/>
</dbReference>
<dbReference type="AlphaFoldDB" id="X1NPP6"/>
<dbReference type="GO" id="GO:0031419">
    <property type="term" value="F:cobalamin binding"/>
    <property type="evidence" value="ECO:0007669"/>
    <property type="project" value="InterPro"/>
</dbReference>
<protein>
    <recommendedName>
        <fullName evidence="1">Methylmalonyl-CoA mutase alpha/beta chain catalytic domain-containing protein</fullName>
    </recommendedName>
</protein>
<dbReference type="PANTHER" id="PTHR48101">
    <property type="entry name" value="METHYLMALONYL-COA MUTASE, MITOCHONDRIAL-RELATED"/>
    <property type="match status" value="1"/>
</dbReference>
<proteinExistence type="predicted"/>
<dbReference type="PANTHER" id="PTHR48101:SF1">
    <property type="entry name" value="METHYLMALONYL-COA MUTASE, LARGE SUBUNIT"/>
    <property type="match status" value="1"/>
</dbReference>
<name>X1NPP6_9ZZZZ</name>
<reference evidence="2" key="1">
    <citation type="journal article" date="2014" name="Front. Microbiol.">
        <title>High frequency of phylogenetically diverse reductive dehalogenase-homologous genes in deep subseafloor sedimentary metagenomes.</title>
        <authorList>
            <person name="Kawai M."/>
            <person name="Futagami T."/>
            <person name="Toyoda A."/>
            <person name="Takaki Y."/>
            <person name="Nishi S."/>
            <person name="Hori S."/>
            <person name="Arai W."/>
            <person name="Tsubouchi T."/>
            <person name="Morono Y."/>
            <person name="Uchiyama I."/>
            <person name="Ito T."/>
            <person name="Fujiyama A."/>
            <person name="Inagaki F."/>
            <person name="Takami H."/>
        </authorList>
    </citation>
    <scope>NUCLEOTIDE SEQUENCE</scope>
    <source>
        <strain evidence="2">Expedition CK06-06</strain>
    </source>
</reference>
<organism evidence="2">
    <name type="scientific">marine sediment metagenome</name>
    <dbReference type="NCBI Taxonomy" id="412755"/>
    <lineage>
        <taxon>unclassified sequences</taxon>
        <taxon>metagenomes</taxon>
        <taxon>ecological metagenomes</taxon>
    </lineage>
</organism>
<dbReference type="Gene3D" id="3.20.20.240">
    <property type="entry name" value="Methylmalonyl-CoA mutase"/>
    <property type="match status" value="1"/>
</dbReference>
<dbReference type="GO" id="GO:0016866">
    <property type="term" value="F:intramolecular transferase activity"/>
    <property type="evidence" value="ECO:0007669"/>
    <property type="project" value="InterPro"/>
</dbReference>
<dbReference type="InterPro" id="IPR006099">
    <property type="entry name" value="MeMalonylCoA_mutase_a/b_cat"/>
</dbReference>
<sequence>MFDKEEMKKIKQLKKEWENSVVQKTLKRFSERKDKFVTGSGKAVERLYTPVNLEESDYNKELNFPGQYPYTRGVQPTMYRGRFWTMRQYAGFGTAEESMATPTFPTSPKDISLSES</sequence>
<accession>X1NPP6</accession>
<comment type="caution">
    <text evidence="2">The sequence shown here is derived from an EMBL/GenBank/DDBJ whole genome shotgun (WGS) entry which is preliminary data.</text>
</comment>
<gene>
    <name evidence="2" type="ORF">S06H3_43480</name>
</gene>
<dbReference type="InterPro" id="IPR016176">
    <property type="entry name" value="Cbl-dep_enz_cat"/>
</dbReference>
<evidence type="ECO:0000259" key="1">
    <source>
        <dbReference type="Pfam" id="PF01642"/>
    </source>
</evidence>
<dbReference type="Pfam" id="PF01642">
    <property type="entry name" value="MM_CoA_mutase"/>
    <property type="match status" value="1"/>
</dbReference>